<dbReference type="GO" id="GO:0044614">
    <property type="term" value="C:nuclear pore cytoplasmic filaments"/>
    <property type="evidence" value="ECO:0007669"/>
    <property type="project" value="TreeGrafter"/>
</dbReference>
<dbReference type="Gene3D" id="1.25.40.510">
    <property type="entry name" value="GLE1-like"/>
    <property type="match status" value="1"/>
</dbReference>
<reference evidence="18 19" key="1">
    <citation type="submission" date="2014-04" db="EMBL/GenBank/DDBJ databases">
        <title>Genome evolution of avian class.</title>
        <authorList>
            <person name="Zhang G."/>
            <person name="Li C."/>
        </authorList>
    </citation>
    <scope>NUCLEOTIDE SEQUENCE [LARGE SCALE GENOMIC DNA]</scope>
    <source>
        <strain evidence="18">BGI_N326</strain>
    </source>
</reference>
<keyword evidence="8" id="KW-0811">Translocation</keyword>
<evidence type="ECO:0000313" key="18">
    <source>
        <dbReference type="EMBL" id="KFV97358.1"/>
    </source>
</evidence>
<dbReference type="FunFam" id="1.25.40.510:FF:000001">
    <property type="entry name" value="Nucleoporin GLE1 isoform 1"/>
    <property type="match status" value="1"/>
</dbReference>
<accession>A0A093IEX3</accession>
<dbReference type="AlphaFoldDB" id="A0A093IEX3"/>
<keyword evidence="4" id="KW-0813">Transport</keyword>
<feature type="compositionally biased region" description="Polar residues" evidence="17">
    <location>
        <begin position="331"/>
        <end position="343"/>
    </location>
</feature>
<evidence type="ECO:0000256" key="10">
    <source>
        <dbReference type="ARBA" id="ARBA00023132"/>
    </source>
</evidence>
<dbReference type="PANTHER" id="PTHR12960:SF0">
    <property type="entry name" value="MRNA EXPORT FACTOR GLE1"/>
    <property type="match status" value="1"/>
</dbReference>
<evidence type="ECO:0000256" key="11">
    <source>
        <dbReference type="ARBA" id="ARBA00023242"/>
    </source>
</evidence>
<feature type="compositionally biased region" description="Basic and acidic residues" evidence="17">
    <location>
        <begin position="192"/>
        <end position="216"/>
    </location>
</feature>
<evidence type="ECO:0000256" key="12">
    <source>
        <dbReference type="ARBA" id="ARBA00024680"/>
    </source>
</evidence>
<feature type="compositionally biased region" description="Low complexity" evidence="17">
    <location>
        <begin position="29"/>
        <end position="41"/>
    </location>
</feature>
<evidence type="ECO:0000313" key="19">
    <source>
        <dbReference type="Proteomes" id="UP000054232"/>
    </source>
</evidence>
<keyword evidence="11" id="KW-0539">Nucleus</keyword>
<comment type="function">
    <text evidence="12">Required for the export of mRNAs containing poly(A) tails from the nucleus into the cytoplasm. May be involved in the terminal step of the mRNA transport through the nuclear pore complex (NPC).</text>
</comment>
<gene>
    <name evidence="18" type="ORF">N326_13411</name>
</gene>
<feature type="non-terminal residue" evidence="18">
    <location>
        <position position="1"/>
    </location>
</feature>
<evidence type="ECO:0000256" key="1">
    <source>
        <dbReference type="ARBA" id="ARBA00004496"/>
    </source>
</evidence>
<proteinExistence type="inferred from homology"/>
<dbReference type="GO" id="GO:0005543">
    <property type="term" value="F:phospholipid binding"/>
    <property type="evidence" value="ECO:0007669"/>
    <property type="project" value="TreeGrafter"/>
</dbReference>
<protein>
    <recommendedName>
        <fullName evidence="13">mRNA export factor GLE1</fullName>
    </recommendedName>
    <alternativeName>
        <fullName evidence="15">GLE1 RNA export mediator</fullName>
    </alternativeName>
    <alternativeName>
        <fullName evidence="16">GLE1-like protein</fullName>
    </alternativeName>
    <alternativeName>
        <fullName evidence="14">Nucleoporin GLE1</fullName>
    </alternativeName>
</protein>
<dbReference type="OrthoDB" id="420884at2759"/>
<evidence type="ECO:0000256" key="7">
    <source>
        <dbReference type="ARBA" id="ARBA00022927"/>
    </source>
</evidence>
<dbReference type="Pfam" id="PF07817">
    <property type="entry name" value="GLE1"/>
    <property type="match status" value="1"/>
</dbReference>
<evidence type="ECO:0000256" key="17">
    <source>
        <dbReference type="SAM" id="MobiDB-lite"/>
    </source>
</evidence>
<name>A0A093IEX3_EURHL</name>
<comment type="similarity">
    <text evidence="3">Belongs to the GLE1 family.</text>
</comment>
<dbReference type="InterPro" id="IPR038506">
    <property type="entry name" value="GLE1-like_sf"/>
</dbReference>
<dbReference type="Proteomes" id="UP000054232">
    <property type="component" value="Unassembled WGS sequence"/>
</dbReference>
<keyword evidence="9" id="KW-0175">Coiled coil</keyword>
<evidence type="ECO:0000256" key="15">
    <source>
        <dbReference type="ARBA" id="ARBA00030897"/>
    </source>
</evidence>
<dbReference type="GO" id="GO:0016973">
    <property type="term" value="P:poly(A)+ mRNA export from nucleus"/>
    <property type="evidence" value="ECO:0007669"/>
    <property type="project" value="InterPro"/>
</dbReference>
<feature type="compositionally biased region" description="Basic and acidic residues" evidence="17">
    <location>
        <begin position="306"/>
        <end position="330"/>
    </location>
</feature>
<evidence type="ECO:0000256" key="13">
    <source>
        <dbReference type="ARBA" id="ARBA00026227"/>
    </source>
</evidence>
<organism evidence="18 19">
    <name type="scientific">Eurypyga helias</name>
    <name type="common">Sunbittern</name>
    <name type="synonym">Ardea helias</name>
    <dbReference type="NCBI Taxonomy" id="54383"/>
    <lineage>
        <taxon>Eukaryota</taxon>
        <taxon>Metazoa</taxon>
        <taxon>Chordata</taxon>
        <taxon>Craniata</taxon>
        <taxon>Vertebrata</taxon>
        <taxon>Euteleostomi</taxon>
        <taxon>Archelosauria</taxon>
        <taxon>Archosauria</taxon>
        <taxon>Dinosauria</taxon>
        <taxon>Saurischia</taxon>
        <taxon>Theropoda</taxon>
        <taxon>Coelurosauria</taxon>
        <taxon>Aves</taxon>
        <taxon>Neognathae</taxon>
        <taxon>Neoaves</taxon>
        <taxon>Phaethontimorphae</taxon>
        <taxon>Eurypygiformes</taxon>
        <taxon>Eurypygidae</taxon>
        <taxon>Eurypyga</taxon>
    </lineage>
</organism>
<dbReference type="KEGG" id="ehs:104506756"/>
<keyword evidence="7" id="KW-0653">Protein transport</keyword>
<evidence type="ECO:0000256" key="3">
    <source>
        <dbReference type="ARBA" id="ARBA00011056"/>
    </source>
</evidence>
<keyword evidence="10" id="KW-0906">Nuclear pore complex</keyword>
<dbReference type="GO" id="GO:0005737">
    <property type="term" value="C:cytoplasm"/>
    <property type="evidence" value="ECO:0007669"/>
    <property type="project" value="UniProtKB-SubCell"/>
</dbReference>
<dbReference type="GO" id="GO:0015031">
    <property type="term" value="P:protein transport"/>
    <property type="evidence" value="ECO:0007669"/>
    <property type="project" value="UniProtKB-KW"/>
</dbReference>
<evidence type="ECO:0000256" key="9">
    <source>
        <dbReference type="ARBA" id="ARBA00023054"/>
    </source>
</evidence>
<feature type="region of interest" description="Disordered" evidence="17">
    <location>
        <begin position="27"/>
        <end position="82"/>
    </location>
</feature>
<dbReference type="GO" id="GO:0031369">
    <property type="term" value="F:translation initiation factor binding"/>
    <property type="evidence" value="ECO:0007669"/>
    <property type="project" value="TreeGrafter"/>
</dbReference>
<evidence type="ECO:0000256" key="2">
    <source>
        <dbReference type="ARBA" id="ARBA00004567"/>
    </source>
</evidence>
<dbReference type="EMBL" id="KK554695">
    <property type="protein sequence ID" value="KFV97358.1"/>
    <property type="molecule type" value="Genomic_DNA"/>
</dbReference>
<feature type="region of interest" description="Disordered" evidence="17">
    <location>
        <begin position="303"/>
        <end position="352"/>
    </location>
</feature>
<evidence type="ECO:0000256" key="14">
    <source>
        <dbReference type="ARBA" id="ARBA00029983"/>
    </source>
</evidence>
<dbReference type="PANTHER" id="PTHR12960">
    <property type="entry name" value="GLE-1-RELATED"/>
    <property type="match status" value="1"/>
</dbReference>
<evidence type="ECO:0000256" key="16">
    <source>
        <dbReference type="ARBA" id="ARBA00031503"/>
    </source>
</evidence>
<dbReference type="GO" id="GO:0000822">
    <property type="term" value="F:inositol hexakisphosphate binding"/>
    <property type="evidence" value="ECO:0007669"/>
    <property type="project" value="TreeGrafter"/>
</dbReference>
<evidence type="ECO:0000256" key="8">
    <source>
        <dbReference type="ARBA" id="ARBA00023010"/>
    </source>
</evidence>
<comment type="subcellular location">
    <subcellularLocation>
        <location evidence="1">Cytoplasm</location>
    </subcellularLocation>
    <subcellularLocation>
        <location evidence="2">Nucleus</location>
        <location evidence="2">Nuclear pore complex</location>
    </subcellularLocation>
</comment>
<feature type="non-terminal residue" evidence="18">
    <location>
        <position position="672"/>
    </location>
</feature>
<sequence>DILEGCMSPLVLSPYSGWVLDRVIERSAPETSPSRSSASRESSPHAKQSSPPEKMPSASHRDPSPLSSAEPSEPKGNDDLNLPAMDEEVFPAVLPSKITEVEGCIWMYEEMHRLKGKEELRQRQEQQEQMVRAVYDLASEQLKRFDELKELKQHQEFRDLQEVMEKSSKESQGQQEKLKEEHRHRAKVLNLRLREAEQQRQRQEELERSRKEEGQERLHRLYSIQEEVLQLNKQIDPNYRQKDLPKIDLSTYSNRGNQICGLLSGLIRTTSERGFPTQADVGSAERALQEMRGLISSMQQEIATAVEEKRKNEEEERQKQKELLEKEESKAQTPAPAQQSGGKQQKEGPSLGLKADKNTMEWYQKLQDAVEQCIASFSELSNCKGNKEVKMIKTDLHKAATIPVNQISRVSGSRLRDVFDRLNNLLSGKSVQSGGRSVCVTQHPQGLDFVCYKLTEKLVGQAEEEVSSHRDAAFPIAVVVSGIWELHPQVGDLFLAQLHKKCPYSVPFYPALKEGTSMEEYQKILGYRFIDSKMENQDRFLKRMSGMIRVYAAIIQLRWPFGNKQGAHPHGLEHGWRWLSQMLNMEPLVDLTATLLFDFLEVCGNALMKQYQVQFWKMMLLIREDFVPRIEAITESREKGSLSRFKEFLETCLKEKEIPLPKGILQPSFWSS</sequence>
<dbReference type="InterPro" id="IPR012476">
    <property type="entry name" value="GLE1"/>
</dbReference>
<feature type="region of interest" description="Disordered" evidence="17">
    <location>
        <begin position="161"/>
        <end position="216"/>
    </location>
</feature>
<keyword evidence="19" id="KW-1185">Reference proteome</keyword>
<evidence type="ECO:0000256" key="5">
    <source>
        <dbReference type="ARBA" id="ARBA00022490"/>
    </source>
</evidence>
<keyword evidence="6" id="KW-0509">mRNA transport</keyword>
<evidence type="ECO:0000256" key="6">
    <source>
        <dbReference type="ARBA" id="ARBA00022816"/>
    </source>
</evidence>
<evidence type="ECO:0000256" key="4">
    <source>
        <dbReference type="ARBA" id="ARBA00022448"/>
    </source>
</evidence>
<keyword evidence="5" id="KW-0963">Cytoplasm</keyword>